<proteinExistence type="predicted"/>
<organism evidence="3 4">
    <name type="scientific">Tribonema minus</name>
    <dbReference type="NCBI Taxonomy" id="303371"/>
    <lineage>
        <taxon>Eukaryota</taxon>
        <taxon>Sar</taxon>
        <taxon>Stramenopiles</taxon>
        <taxon>Ochrophyta</taxon>
        <taxon>PX clade</taxon>
        <taxon>Xanthophyceae</taxon>
        <taxon>Tribonematales</taxon>
        <taxon>Tribonemataceae</taxon>
        <taxon>Tribonema</taxon>
    </lineage>
</organism>
<dbReference type="GO" id="GO:0016491">
    <property type="term" value="F:oxidoreductase activity"/>
    <property type="evidence" value="ECO:0007669"/>
    <property type="project" value="UniProtKB-KW"/>
</dbReference>
<evidence type="ECO:0000259" key="2">
    <source>
        <dbReference type="Pfam" id="PF00248"/>
    </source>
</evidence>
<keyword evidence="1" id="KW-0560">Oxidoreductase</keyword>
<protein>
    <submittedName>
        <fullName evidence="3">Aldo/keto reductase family protein</fullName>
    </submittedName>
</protein>
<dbReference type="OrthoDB" id="2310150at2759"/>
<gene>
    <name evidence="3" type="ORF">JKP88DRAFT_206634</name>
</gene>
<accession>A0A836CJF6</accession>
<sequence length="327" mass="35587">MVGDAPQRVDIGGVSVAPLGVGTWAWGDTLMWSYSEAMDNELQEAFDVCVSKGINLFDTAEIYGFGRSEYLCGKFKRDFAGPKEQKDDIAIASKFAPVPLPTRLTRKSVVATCKNSLDRMGLQSMELYQLHWPAALLNKAYWDGLADCHEQGLVKAIGVSNYGPELLQKAHDALNARGVPLATNQIQYSLLSRKPEMSGLLDKCSSLGVKVLAYSPLAQGLLTGKYSEANLPSGPRERMYKSMMPKITPLIATLTQIAQEREKTLSQVALNWCIAKGTIPIPGAKNVRQAEENAGALGWQLSPEEVFMLDEASDRAGVSTQSMPLAS</sequence>
<dbReference type="CDD" id="cd19093">
    <property type="entry name" value="AKR_AtPLR-like"/>
    <property type="match status" value="1"/>
</dbReference>
<comment type="caution">
    <text evidence="3">The sequence shown here is derived from an EMBL/GenBank/DDBJ whole genome shotgun (WGS) entry which is preliminary data.</text>
</comment>
<reference evidence="3" key="1">
    <citation type="submission" date="2021-02" db="EMBL/GenBank/DDBJ databases">
        <title>First Annotated Genome of the Yellow-green Alga Tribonema minus.</title>
        <authorList>
            <person name="Mahan K.M."/>
        </authorList>
    </citation>
    <scope>NUCLEOTIDE SEQUENCE</scope>
    <source>
        <strain evidence="3">UTEX B ZZ1240</strain>
    </source>
</reference>
<dbReference type="InterPro" id="IPR050791">
    <property type="entry name" value="Aldo-Keto_reductase"/>
</dbReference>
<dbReference type="InterPro" id="IPR023210">
    <property type="entry name" value="NADP_OxRdtase_dom"/>
</dbReference>
<feature type="domain" description="NADP-dependent oxidoreductase" evidence="2">
    <location>
        <begin position="18"/>
        <end position="313"/>
    </location>
</feature>
<dbReference type="PRINTS" id="PR00069">
    <property type="entry name" value="ALDKETRDTASE"/>
</dbReference>
<dbReference type="SUPFAM" id="SSF51430">
    <property type="entry name" value="NAD(P)-linked oxidoreductase"/>
    <property type="match status" value="1"/>
</dbReference>
<evidence type="ECO:0000313" key="3">
    <source>
        <dbReference type="EMBL" id="KAG5188352.1"/>
    </source>
</evidence>
<dbReference type="InterPro" id="IPR020471">
    <property type="entry name" value="AKR"/>
</dbReference>
<dbReference type="PANTHER" id="PTHR43625">
    <property type="entry name" value="AFLATOXIN B1 ALDEHYDE REDUCTASE"/>
    <property type="match status" value="1"/>
</dbReference>
<name>A0A836CJF6_9STRA</name>
<dbReference type="AlphaFoldDB" id="A0A836CJF6"/>
<evidence type="ECO:0000256" key="1">
    <source>
        <dbReference type="ARBA" id="ARBA00023002"/>
    </source>
</evidence>
<dbReference type="Pfam" id="PF00248">
    <property type="entry name" value="Aldo_ket_red"/>
    <property type="match status" value="1"/>
</dbReference>
<dbReference type="GO" id="GO:0005737">
    <property type="term" value="C:cytoplasm"/>
    <property type="evidence" value="ECO:0007669"/>
    <property type="project" value="TreeGrafter"/>
</dbReference>
<dbReference type="InterPro" id="IPR018170">
    <property type="entry name" value="Aldo/ket_reductase_CS"/>
</dbReference>
<evidence type="ECO:0000313" key="4">
    <source>
        <dbReference type="Proteomes" id="UP000664859"/>
    </source>
</evidence>
<dbReference type="InterPro" id="IPR036812">
    <property type="entry name" value="NAD(P)_OxRdtase_dom_sf"/>
</dbReference>
<dbReference type="PROSITE" id="PS00062">
    <property type="entry name" value="ALDOKETO_REDUCTASE_2"/>
    <property type="match status" value="1"/>
</dbReference>
<dbReference type="Gene3D" id="3.20.20.100">
    <property type="entry name" value="NADP-dependent oxidoreductase domain"/>
    <property type="match status" value="1"/>
</dbReference>
<dbReference type="PANTHER" id="PTHR43625:SF88">
    <property type="entry name" value="OS07G0143000 PROTEIN"/>
    <property type="match status" value="1"/>
</dbReference>
<dbReference type="EMBL" id="JAFCMP010000070">
    <property type="protein sequence ID" value="KAG5188352.1"/>
    <property type="molecule type" value="Genomic_DNA"/>
</dbReference>
<keyword evidence="4" id="KW-1185">Reference proteome</keyword>
<dbReference type="Proteomes" id="UP000664859">
    <property type="component" value="Unassembled WGS sequence"/>
</dbReference>